<name>A7GXN5_CAMC5</name>
<gene>
    <name evidence="3" type="ORF">CCV52592_1604</name>
</gene>
<dbReference type="RefSeq" id="WP_011992109.1">
    <property type="nucleotide sequence ID" value="NC_009715.2"/>
</dbReference>
<feature type="domain" description="Esterase Ig-like N-terminal" evidence="2">
    <location>
        <begin position="32"/>
        <end position="70"/>
    </location>
</feature>
<evidence type="ECO:0000259" key="2">
    <source>
        <dbReference type="Pfam" id="PF18435"/>
    </source>
</evidence>
<keyword evidence="1" id="KW-0732">Signal</keyword>
<dbReference type="HOGENOM" id="CLU_2732415_0_0_7"/>
<dbReference type="EMBL" id="CP000767">
    <property type="protein sequence ID" value="EAU00626.1"/>
    <property type="molecule type" value="Genomic_DNA"/>
</dbReference>
<feature type="signal peptide" evidence="1">
    <location>
        <begin position="1"/>
        <end position="25"/>
    </location>
</feature>
<keyword evidence="4" id="KW-1185">Reference proteome</keyword>
<feature type="chain" id="PRO_5002706900" description="Esterase Ig-like N-terminal domain-containing protein" evidence="1">
    <location>
        <begin position="26"/>
        <end position="71"/>
    </location>
</feature>
<evidence type="ECO:0000313" key="4">
    <source>
        <dbReference type="Proteomes" id="UP000006380"/>
    </source>
</evidence>
<dbReference type="Proteomes" id="UP000006380">
    <property type="component" value="Chromosome"/>
</dbReference>
<reference evidence="3" key="1">
    <citation type="submission" date="2016-07" db="EMBL/GenBank/DDBJ databases">
        <title>Comparative genomics of the Campylobacter concisus group.</title>
        <authorList>
            <person name="Miller W.G."/>
            <person name="Yee E."/>
            <person name="Chapman M.H."/>
            <person name="Huynh S."/>
            <person name="Bono J.L."/>
            <person name="On S.L.W."/>
            <person name="StLeger J."/>
            <person name="Foster G."/>
            <person name="Parker C.T."/>
        </authorList>
    </citation>
    <scope>NUCLEOTIDE SEQUENCE</scope>
    <source>
        <strain evidence="3">525.92</strain>
    </source>
</reference>
<dbReference type="KEGG" id="ccv:CCV52592_1604"/>
<evidence type="ECO:0000313" key="3">
    <source>
        <dbReference type="EMBL" id="EAU00626.1"/>
    </source>
</evidence>
<dbReference type="InterPro" id="IPR041172">
    <property type="entry name" value="EstA_Ig-like_N"/>
</dbReference>
<organism evidence="3 4">
    <name type="scientific">Campylobacter curvus (strain 525.92)</name>
    <dbReference type="NCBI Taxonomy" id="360105"/>
    <lineage>
        <taxon>Bacteria</taxon>
        <taxon>Pseudomonadati</taxon>
        <taxon>Campylobacterota</taxon>
        <taxon>Epsilonproteobacteria</taxon>
        <taxon>Campylobacterales</taxon>
        <taxon>Campylobacteraceae</taxon>
        <taxon>Campylobacter</taxon>
    </lineage>
</organism>
<dbReference type="Pfam" id="PF18435">
    <property type="entry name" value="EstA_Ig_like"/>
    <property type="match status" value="1"/>
</dbReference>
<dbReference type="STRING" id="360105.CCV52592_1604"/>
<dbReference type="AlphaFoldDB" id="A7GXN5"/>
<evidence type="ECO:0000256" key="1">
    <source>
        <dbReference type="SAM" id="SignalP"/>
    </source>
</evidence>
<proteinExistence type="predicted"/>
<dbReference type="Gene3D" id="2.60.40.2180">
    <property type="match status" value="1"/>
</dbReference>
<sequence length="71" mass="7465">MKRREFLFKAAGFAVMLSVPVFAKAASNKPLKATAITQVFGDGINLTGVAIEYQSPLEASSINAKSFSVGA</sequence>
<protein>
    <recommendedName>
        <fullName evidence="2">Esterase Ig-like N-terminal domain-containing protein</fullName>
    </recommendedName>
</protein>
<accession>A7GXN5</accession>